<feature type="non-terminal residue" evidence="1">
    <location>
        <position position="1"/>
    </location>
</feature>
<name>A0A9P7CVI9_9AGAM</name>
<dbReference type="InterPro" id="IPR009057">
    <property type="entry name" value="Homeodomain-like_sf"/>
</dbReference>
<dbReference type="AlphaFoldDB" id="A0A9P7CVI9"/>
<dbReference type="EMBL" id="JABBWD010000102">
    <property type="protein sequence ID" value="KAG1765871.1"/>
    <property type="molecule type" value="Genomic_DNA"/>
</dbReference>
<accession>A0A9P7CVI9</accession>
<keyword evidence="1" id="KW-0238">DNA-binding</keyword>
<keyword evidence="1" id="KW-0371">Homeobox</keyword>
<sequence>FLHRLYDMVNRRISKDLKECALTLWDHGWEVKDICEVLGVSRASCFHWRNMFEELGTVARPPSPLVGRMRTITQALMTAVEDLFAQDSDLFLDEVCTWLAVEHNITISPSSLSRNLKQAGLS</sequence>
<reference evidence="1" key="1">
    <citation type="journal article" date="2020" name="New Phytol.">
        <title>Comparative genomics reveals dynamic genome evolution in host specialist ectomycorrhizal fungi.</title>
        <authorList>
            <person name="Lofgren L.A."/>
            <person name="Nguyen N.H."/>
            <person name="Vilgalys R."/>
            <person name="Ruytinx J."/>
            <person name="Liao H.L."/>
            <person name="Branco S."/>
            <person name="Kuo A."/>
            <person name="LaButti K."/>
            <person name="Lipzen A."/>
            <person name="Andreopoulos W."/>
            <person name="Pangilinan J."/>
            <person name="Riley R."/>
            <person name="Hundley H."/>
            <person name="Na H."/>
            <person name="Barry K."/>
            <person name="Grigoriev I.V."/>
            <person name="Stajich J.E."/>
            <person name="Kennedy P.G."/>
        </authorList>
    </citation>
    <scope>NUCLEOTIDE SEQUENCE</scope>
    <source>
        <strain evidence="1">DOB743</strain>
    </source>
</reference>
<gene>
    <name evidence="1" type="ORF">EV702DRAFT_921703</name>
</gene>
<dbReference type="Proteomes" id="UP000714275">
    <property type="component" value="Unassembled WGS sequence"/>
</dbReference>
<dbReference type="SUPFAM" id="SSF46689">
    <property type="entry name" value="Homeodomain-like"/>
    <property type="match status" value="1"/>
</dbReference>
<dbReference type="GO" id="GO:0003677">
    <property type="term" value="F:DNA binding"/>
    <property type="evidence" value="ECO:0007669"/>
    <property type="project" value="UniProtKB-KW"/>
</dbReference>
<feature type="non-terminal residue" evidence="1">
    <location>
        <position position="122"/>
    </location>
</feature>
<dbReference type="Pfam" id="PF13384">
    <property type="entry name" value="HTH_23"/>
    <property type="match status" value="1"/>
</dbReference>
<organism evidence="1 2">
    <name type="scientific">Suillus placidus</name>
    <dbReference type="NCBI Taxonomy" id="48579"/>
    <lineage>
        <taxon>Eukaryota</taxon>
        <taxon>Fungi</taxon>
        <taxon>Dikarya</taxon>
        <taxon>Basidiomycota</taxon>
        <taxon>Agaricomycotina</taxon>
        <taxon>Agaricomycetes</taxon>
        <taxon>Agaricomycetidae</taxon>
        <taxon>Boletales</taxon>
        <taxon>Suillineae</taxon>
        <taxon>Suillaceae</taxon>
        <taxon>Suillus</taxon>
    </lineage>
</organism>
<comment type="caution">
    <text evidence="1">The sequence shown here is derived from an EMBL/GenBank/DDBJ whole genome shotgun (WGS) entry which is preliminary data.</text>
</comment>
<evidence type="ECO:0000313" key="1">
    <source>
        <dbReference type="EMBL" id="KAG1765871.1"/>
    </source>
</evidence>
<evidence type="ECO:0000313" key="2">
    <source>
        <dbReference type="Proteomes" id="UP000714275"/>
    </source>
</evidence>
<proteinExistence type="predicted"/>
<dbReference type="OrthoDB" id="3255572at2759"/>
<protein>
    <submittedName>
        <fullName evidence="1">Homeodomain-like protein</fullName>
    </submittedName>
</protein>
<keyword evidence="2" id="KW-1185">Reference proteome</keyword>